<keyword evidence="7" id="KW-0732">Signal</keyword>
<protein>
    <recommendedName>
        <fullName evidence="3">N-acetylmuramoyl-L-alanine amidase</fullName>
        <ecNumber evidence="3">3.5.1.28</ecNumber>
    </recommendedName>
</protein>
<dbReference type="InterPro" id="IPR002502">
    <property type="entry name" value="Amidase_domain"/>
</dbReference>
<dbReference type="EMBL" id="CP099534">
    <property type="protein sequence ID" value="UYK89279.1"/>
    <property type="molecule type" value="Genomic_DNA"/>
</dbReference>
<dbReference type="GO" id="GO:0009254">
    <property type="term" value="P:peptidoglycan turnover"/>
    <property type="evidence" value="ECO:0007669"/>
    <property type="project" value="TreeGrafter"/>
</dbReference>
<dbReference type="GO" id="GO:0019867">
    <property type="term" value="C:outer membrane"/>
    <property type="evidence" value="ECO:0007669"/>
    <property type="project" value="TreeGrafter"/>
</dbReference>
<comment type="catalytic activity">
    <reaction evidence="1">
        <text>Hydrolyzes the link between N-acetylmuramoyl residues and L-amino acid residues in certain cell-wall glycopeptides.</text>
        <dbReference type="EC" id="3.5.1.28"/>
    </reaction>
</comment>
<evidence type="ECO:0000313" key="9">
    <source>
        <dbReference type="EMBL" id="UYK89279.1"/>
    </source>
</evidence>
<dbReference type="InterPro" id="IPR036505">
    <property type="entry name" value="Amidase/PGRP_sf"/>
</dbReference>
<evidence type="ECO:0000256" key="4">
    <source>
        <dbReference type="ARBA" id="ARBA00022801"/>
    </source>
</evidence>
<proteinExistence type="inferred from homology"/>
<keyword evidence="5" id="KW-0961">Cell wall biogenesis/degradation</keyword>
<reference evidence="9" key="1">
    <citation type="submission" date="2022-06" db="EMBL/GenBank/DDBJ databases">
        <title>Dynamics of rice microbiomes reveals core vertical transmitted seed endophytes.</title>
        <authorList>
            <person name="Liao K."/>
            <person name="Zhang X."/>
        </authorList>
    </citation>
    <scope>NUCLEOTIDE SEQUENCE</scope>
    <source>
        <strain evidence="9">JR3-14</strain>
    </source>
</reference>
<dbReference type="AlphaFoldDB" id="A0AA46Y9F9"/>
<dbReference type="Pfam" id="PF01510">
    <property type="entry name" value="Amidase_2"/>
    <property type="match status" value="1"/>
</dbReference>
<evidence type="ECO:0000256" key="2">
    <source>
        <dbReference type="ARBA" id="ARBA00007553"/>
    </source>
</evidence>
<dbReference type="PANTHER" id="PTHR30417:SF1">
    <property type="entry name" value="N-ACETYLMURAMOYL-L-ALANINE AMIDASE AMID"/>
    <property type="match status" value="1"/>
</dbReference>
<dbReference type="Gene3D" id="1.10.101.10">
    <property type="entry name" value="PGBD-like superfamily/PGBD"/>
    <property type="match status" value="1"/>
</dbReference>
<dbReference type="InterPro" id="IPR036366">
    <property type="entry name" value="PGBDSf"/>
</dbReference>
<evidence type="ECO:0000256" key="7">
    <source>
        <dbReference type="SAM" id="SignalP"/>
    </source>
</evidence>
<feature type="domain" description="N-acetylmuramoyl-L-alanine amidase" evidence="8">
    <location>
        <begin position="47"/>
        <end position="194"/>
    </location>
</feature>
<evidence type="ECO:0000256" key="5">
    <source>
        <dbReference type="ARBA" id="ARBA00023316"/>
    </source>
</evidence>
<evidence type="ECO:0000256" key="1">
    <source>
        <dbReference type="ARBA" id="ARBA00001561"/>
    </source>
</evidence>
<evidence type="ECO:0000259" key="8">
    <source>
        <dbReference type="SMART" id="SM00644"/>
    </source>
</evidence>
<dbReference type="GO" id="GO:0009253">
    <property type="term" value="P:peptidoglycan catabolic process"/>
    <property type="evidence" value="ECO:0007669"/>
    <property type="project" value="InterPro"/>
</dbReference>
<organism evidence="9 10">
    <name type="scientific">Xanthomonas sacchari</name>
    <dbReference type="NCBI Taxonomy" id="56458"/>
    <lineage>
        <taxon>Bacteria</taxon>
        <taxon>Pseudomonadati</taxon>
        <taxon>Pseudomonadota</taxon>
        <taxon>Gammaproteobacteria</taxon>
        <taxon>Lysobacterales</taxon>
        <taxon>Lysobacteraceae</taxon>
        <taxon>Xanthomonas</taxon>
    </lineage>
</organism>
<dbReference type="InterPro" id="IPR051206">
    <property type="entry name" value="NAMLAA_amidase_2"/>
</dbReference>
<dbReference type="Gene3D" id="3.40.80.10">
    <property type="entry name" value="Peptidoglycan recognition protein-like"/>
    <property type="match status" value="1"/>
</dbReference>
<gene>
    <name evidence="9" type="ORF">NG824_02120</name>
</gene>
<dbReference type="PROSITE" id="PS51257">
    <property type="entry name" value="PROKAR_LIPOPROTEIN"/>
    <property type="match status" value="1"/>
</dbReference>
<dbReference type="GO" id="GO:0071555">
    <property type="term" value="P:cell wall organization"/>
    <property type="evidence" value="ECO:0007669"/>
    <property type="project" value="UniProtKB-KW"/>
</dbReference>
<feature type="chain" id="PRO_5041321927" description="N-acetylmuramoyl-L-alanine amidase" evidence="7">
    <location>
        <begin position="24"/>
        <end position="296"/>
    </location>
</feature>
<dbReference type="RefSeq" id="WP_267093364.1">
    <property type="nucleotide sequence ID" value="NZ_CP099534.1"/>
</dbReference>
<dbReference type="SUPFAM" id="SSF55846">
    <property type="entry name" value="N-acetylmuramoyl-L-alanine amidase-like"/>
    <property type="match status" value="1"/>
</dbReference>
<dbReference type="SUPFAM" id="SSF47090">
    <property type="entry name" value="PGBD-like"/>
    <property type="match status" value="1"/>
</dbReference>
<dbReference type="CDD" id="cd06583">
    <property type="entry name" value="PGRP"/>
    <property type="match status" value="1"/>
</dbReference>
<keyword evidence="4" id="KW-0378">Hydrolase</keyword>
<accession>A0AA46Y9F9</accession>
<dbReference type="FunFam" id="3.40.80.10:FF:000003">
    <property type="entry name" value="N-acetylmuramoyl-L-alanine amidase"/>
    <property type="match status" value="1"/>
</dbReference>
<sequence length="296" mass="32241">MSRTVVLSLSLSLLLAGCSSVRSPPQTPATAAPSPPTLLDRGSYDVSVQTPSLAQNERVRFLVLHYTALNDARSLKVLSGPDVSAHYLVPARPALVDGKPVVLQLVAEQKRAWHAGVSAWNGRSNLNDTSIGVEIVNLGFAQGKAGNRQWYAFAPEQVAALVPLLNDLITRYGIAPQNVLGHSDVAPLRKYDPGPLFPWEMLARHGIGAWPDQANVRRYLAGRDPNAPGDVLALQRALKRYGYNEVSVDGRWSGKLQRIVAAFQMHFRPRKTSGIIDAETESIANALVVQYVDPAW</sequence>
<comment type="similarity">
    <text evidence="2">Belongs to the N-acetylmuramoyl-L-alanine amidase 2 family.</text>
</comment>
<dbReference type="Pfam" id="PF01471">
    <property type="entry name" value="PG_binding_1"/>
    <property type="match status" value="1"/>
</dbReference>
<feature type="region of interest" description="Disordered" evidence="6">
    <location>
        <begin position="21"/>
        <end position="41"/>
    </location>
</feature>
<evidence type="ECO:0000313" key="10">
    <source>
        <dbReference type="Proteomes" id="UP001164392"/>
    </source>
</evidence>
<feature type="signal peptide" evidence="7">
    <location>
        <begin position="1"/>
        <end position="23"/>
    </location>
</feature>
<dbReference type="PANTHER" id="PTHR30417">
    <property type="entry name" value="N-ACETYLMURAMOYL-L-ALANINE AMIDASE AMID"/>
    <property type="match status" value="1"/>
</dbReference>
<evidence type="ECO:0000256" key="6">
    <source>
        <dbReference type="SAM" id="MobiDB-lite"/>
    </source>
</evidence>
<dbReference type="InterPro" id="IPR002477">
    <property type="entry name" value="Peptidoglycan-bd-like"/>
</dbReference>
<dbReference type="GO" id="GO:0008745">
    <property type="term" value="F:N-acetylmuramoyl-L-alanine amidase activity"/>
    <property type="evidence" value="ECO:0007669"/>
    <property type="project" value="UniProtKB-EC"/>
</dbReference>
<name>A0AA46Y9F9_9XANT</name>
<dbReference type="SMART" id="SM00644">
    <property type="entry name" value="Ami_2"/>
    <property type="match status" value="1"/>
</dbReference>
<evidence type="ECO:0000256" key="3">
    <source>
        <dbReference type="ARBA" id="ARBA00011901"/>
    </source>
</evidence>
<dbReference type="Proteomes" id="UP001164392">
    <property type="component" value="Chromosome"/>
</dbReference>
<dbReference type="EC" id="3.5.1.28" evidence="3"/>
<dbReference type="InterPro" id="IPR036365">
    <property type="entry name" value="PGBD-like_sf"/>
</dbReference>